<comment type="caution">
    <text evidence="1">The sequence shown here is derived from an EMBL/GenBank/DDBJ whole genome shotgun (WGS) entry which is preliminary data.</text>
</comment>
<accession>A0A9X2XPR6</accession>
<dbReference type="Proteomes" id="UP001155483">
    <property type="component" value="Unassembled WGS sequence"/>
</dbReference>
<gene>
    <name evidence="1" type="ORF">OCK74_20990</name>
</gene>
<evidence type="ECO:0000313" key="1">
    <source>
        <dbReference type="EMBL" id="MCU7551609.1"/>
    </source>
</evidence>
<dbReference type="EMBL" id="JAOTIF010000022">
    <property type="protein sequence ID" value="MCU7551609.1"/>
    <property type="molecule type" value="Genomic_DNA"/>
</dbReference>
<proteinExistence type="predicted"/>
<dbReference type="RefSeq" id="WP_279299048.1">
    <property type="nucleotide sequence ID" value="NZ_JAOTIF010000022.1"/>
</dbReference>
<protein>
    <submittedName>
        <fullName evidence="1">Uncharacterized protein</fullName>
    </submittedName>
</protein>
<sequence length="176" mass="21206">MIQQTITQQHEIRAEVSLNLMVRAAWNFAYTALWAHNLFSSQEKERAQNAIRQYLLQCTDRERAYYCFCERVLLAREYVRQGNHRYIPLPSHWLDRNNPNGFAGTEAWLDQMLDRRSSLPLYRWEWKALAEAVLEMARDDSDKTFWYWKIYFLERGEGLLWELFLEIVANMQYGRA</sequence>
<evidence type="ECO:0000313" key="2">
    <source>
        <dbReference type="Proteomes" id="UP001155483"/>
    </source>
</evidence>
<dbReference type="AlphaFoldDB" id="A0A9X2XPR6"/>
<reference evidence="1" key="2">
    <citation type="submission" date="2023-04" db="EMBL/GenBank/DDBJ databases">
        <title>Paracnuella aquatica gen. nov., sp. nov., a member of the family Chitinophagaceae isolated from a hot spring.</title>
        <authorList>
            <person name="Wang C."/>
        </authorList>
    </citation>
    <scope>NUCLEOTIDE SEQUENCE</scope>
    <source>
        <strain evidence="1">LB-8</strain>
    </source>
</reference>
<reference evidence="1" key="1">
    <citation type="submission" date="2022-09" db="EMBL/GenBank/DDBJ databases">
        <authorList>
            <person name="Yuan C."/>
            <person name="Ke Z."/>
        </authorList>
    </citation>
    <scope>NUCLEOTIDE SEQUENCE</scope>
    <source>
        <strain evidence="1">LB-8</strain>
    </source>
</reference>
<keyword evidence="2" id="KW-1185">Reference proteome</keyword>
<name>A0A9X2XPR6_9BACT</name>
<organism evidence="1 2">
    <name type="scientific">Paraflavisolibacter caeni</name>
    <dbReference type="NCBI Taxonomy" id="2982496"/>
    <lineage>
        <taxon>Bacteria</taxon>
        <taxon>Pseudomonadati</taxon>
        <taxon>Bacteroidota</taxon>
        <taxon>Chitinophagia</taxon>
        <taxon>Chitinophagales</taxon>
        <taxon>Chitinophagaceae</taxon>
        <taxon>Paraflavisolibacter</taxon>
    </lineage>
</organism>